<gene>
    <name evidence="1" type="ORF">MOZ60_09115</name>
</gene>
<accession>A0AB35U362</accession>
<dbReference type="RefSeq" id="WP_108774804.1">
    <property type="nucleotide sequence ID" value="NZ_JALBUR010000028.1"/>
</dbReference>
<reference evidence="1 2" key="1">
    <citation type="submission" date="2022-03" db="EMBL/GenBank/DDBJ databases">
        <title>Novel taxa within the pig intestine.</title>
        <authorList>
            <person name="Wylensek D."/>
            <person name="Bishof K."/>
            <person name="Afrizal A."/>
            <person name="Clavel T."/>
        </authorList>
    </citation>
    <scope>NUCLEOTIDE SEQUENCE [LARGE SCALE GENOMIC DNA]</scope>
    <source>
        <strain evidence="1 2">CLA-KB-P133</strain>
    </source>
</reference>
<comment type="caution">
    <text evidence="1">The sequence shown here is derived from an EMBL/GenBank/DDBJ whole genome shotgun (WGS) entry which is preliminary data.</text>
</comment>
<keyword evidence="2" id="KW-1185">Reference proteome</keyword>
<name>A0AB35U362_9FIRM</name>
<proteinExistence type="predicted"/>
<organism evidence="1 2">
    <name type="scientific">Grylomicrobium aquisgranensis</name>
    <dbReference type="NCBI Taxonomy" id="2926318"/>
    <lineage>
        <taxon>Bacteria</taxon>
        <taxon>Bacillati</taxon>
        <taxon>Bacillota</taxon>
        <taxon>Erysipelotrichia</taxon>
        <taxon>Erysipelotrichales</taxon>
        <taxon>Erysipelotrichaceae</taxon>
        <taxon>Grylomicrobium</taxon>
    </lineage>
</organism>
<dbReference type="AlphaFoldDB" id="A0AB35U362"/>
<sequence>MLVNVNSALKRDEIRKLLEANENPKYVYVKNLSPMEMQFEATYKEGTDGNPADYAKKLIKSQPWGGVLMIRVLINGQKFTGGKIG</sequence>
<evidence type="ECO:0000313" key="1">
    <source>
        <dbReference type="EMBL" id="MDX8420252.1"/>
    </source>
</evidence>
<dbReference type="EMBL" id="JALBUR010000028">
    <property type="protein sequence ID" value="MDX8420252.1"/>
    <property type="molecule type" value="Genomic_DNA"/>
</dbReference>
<protein>
    <submittedName>
        <fullName evidence="1">Uncharacterized protein</fullName>
    </submittedName>
</protein>
<evidence type="ECO:0000313" key="2">
    <source>
        <dbReference type="Proteomes" id="UP001286174"/>
    </source>
</evidence>
<dbReference type="Proteomes" id="UP001286174">
    <property type="component" value="Unassembled WGS sequence"/>
</dbReference>